<evidence type="ECO:0000259" key="11">
    <source>
        <dbReference type="PROSITE" id="PS50989"/>
    </source>
</evidence>
<evidence type="ECO:0000313" key="12">
    <source>
        <dbReference type="EMBL" id="KRM87900.1"/>
    </source>
</evidence>
<dbReference type="GO" id="GO:2001295">
    <property type="term" value="P:malonyl-CoA biosynthetic process"/>
    <property type="evidence" value="ECO:0007669"/>
    <property type="project" value="UniProtKB-UniPathway"/>
</dbReference>
<dbReference type="PATRIC" id="fig|1423810.4.peg.182"/>
<dbReference type="PROSITE" id="PS50989">
    <property type="entry name" value="COA_CT_CTER"/>
    <property type="match status" value="1"/>
</dbReference>
<dbReference type="GO" id="GO:0009317">
    <property type="term" value="C:acetyl-CoA carboxylase complex"/>
    <property type="evidence" value="ECO:0007669"/>
    <property type="project" value="InterPro"/>
</dbReference>
<feature type="domain" description="CoA carboxyltransferase C-terminal" evidence="11">
    <location>
        <begin position="1"/>
        <end position="223"/>
    </location>
</feature>
<evidence type="ECO:0000256" key="1">
    <source>
        <dbReference type="ARBA" id="ARBA00004956"/>
    </source>
</evidence>
<proteinExistence type="predicted"/>
<dbReference type="Gene3D" id="3.90.226.10">
    <property type="entry name" value="2-enoyl-CoA Hydratase, Chain A, domain 1"/>
    <property type="match status" value="1"/>
</dbReference>
<dbReference type="EC" id="2.1.3.15" evidence="2"/>
<evidence type="ECO:0000256" key="6">
    <source>
        <dbReference type="ARBA" id="ARBA00022832"/>
    </source>
</evidence>
<dbReference type="SUPFAM" id="SSF52096">
    <property type="entry name" value="ClpP/crotonase"/>
    <property type="match status" value="1"/>
</dbReference>
<accession>A0A0R2CI37</accession>
<dbReference type="UniPathway" id="UPA00655">
    <property type="reaction ID" value="UER00711"/>
</dbReference>
<evidence type="ECO:0000256" key="3">
    <source>
        <dbReference type="ARBA" id="ARBA00022516"/>
    </source>
</evidence>
<evidence type="ECO:0000256" key="9">
    <source>
        <dbReference type="ARBA" id="ARBA00023160"/>
    </source>
</evidence>
<keyword evidence="4 12" id="KW-0808">Transferase</keyword>
<dbReference type="PRINTS" id="PR01069">
    <property type="entry name" value="ACCCTRFRASEA"/>
</dbReference>
<dbReference type="GO" id="GO:0005524">
    <property type="term" value="F:ATP binding"/>
    <property type="evidence" value="ECO:0007669"/>
    <property type="project" value="UniProtKB-KW"/>
</dbReference>
<keyword evidence="13" id="KW-1185">Reference proteome</keyword>
<sequence>MRQARSQDKVSTPWLIAQLLTHFHELHGDQAQGDDPAIIGGVGLLVGQPVTVIATNKGQTLAESQACHFGCATPAGYRKAIRLMQQAAKFGRPVLNLINTPGAFLGVDAEYQGQGQAIAQCIMTGVSLPVPMVSVIVGEAGSGGALALACGDRTWMFAQSTYSVLSPEGYASILWRDGQRAAEAAEHMRLTPPEILADGIVDRVIPEVTDVPGAQQLGAELAATFTTLGELPTQQLLAARHERYRNFGVDGLQE</sequence>
<comment type="pathway">
    <text evidence="1">Lipid metabolism; malonyl-CoA biosynthesis; malonyl-CoA from acetyl-CoA: step 1/1.</text>
</comment>
<organism evidence="12 13">
    <name type="scientific">Lacticaseibacillus thailandensis DSM 22698 = JCM 13996</name>
    <dbReference type="NCBI Taxonomy" id="1423810"/>
    <lineage>
        <taxon>Bacteria</taxon>
        <taxon>Bacillati</taxon>
        <taxon>Bacillota</taxon>
        <taxon>Bacilli</taxon>
        <taxon>Lactobacillales</taxon>
        <taxon>Lactobacillaceae</taxon>
        <taxon>Lacticaseibacillus</taxon>
    </lineage>
</organism>
<comment type="catalytic activity">
    <reaction evidence="10">
        <text>N(6)-carboxybiotinyl-L-lysyl-[protein] + acetyl-CoA = N(6)-biotinyl-L-lysyl-[protein] + malonyl-CoA</text>
        <dbReference type="Rhea" id="RHEA:54728"/>
        <dbReference type="Rhea" id="RHEA-COMP:10505"/>
        <dbReference type="Rhea" id="RHEA-COMP:10506"/>
        <dbReference type="ChEBI" id="CHEBI:57288"/>
        <dbReference type="ChEBI" id="CHEBI:57384"/>
        <dbReference type="ChEBI" id="CHEBI:83144"/>
        <dbReference type="ChEBI" id="CHEBI:83145"/>
        <dbReference type="EC" id="2.1.3.15"/>
    </reaction>
</comment>
<dbReference type="GO" id="GO:0006633">
    <property type="term" value="P:fatty acid biosynthetic process"/>
    <property type="evidence" value="ECO:0007669"/>
    <property type="project" value="UniProtKB-KW"/>
</dbReference>
<dbReference type="InterPro" id="IPR029045">
    <property type="entry name" value="ClpP/crotonase-like_dom_sf"/>
</dbReference>
<dbReference type="Proteomes" id="UP000051789">
    <property type="component" value="Unassembled WGS sequence"/>
</dbReference>
<name>A0A0R2CI37_9LACO</name>
<keyword evidence="8" id="KW-0443">Lipid metabolism</keyword>
<keyword evidence="6" id="KW-0276">Fatty acid metabolism</keyword>
<dbReference type="InterPro" id="IPR001095">
    <property type="entry name" value="Acetyl_CoA_COase_a_su"/>
</dbReference>
<keyword evidence="5" id="KW-0547">Nucleotide-binding</keyword>
<evidence type="ECO:0000313" key="13">
    <source>
        <dbReference type="Proteomes" id="UP000051789"/>
    </source>
</evidence>
<evidence type="ECO:0000256" key="5">
    <source>
        <dbReference type="ARBA" id="ARBA00022741"/>
    </source>
</evidence>
<protein>
    <recommendedName>
        <fullName evidence="2">acetyl-CoA carboxytransferase</fullName>
        <ecNumber evidence="2">2.1.3.15</ecNumber>
    </recommendedName>
</protein>
<evidence type="ECO:0000256" key="2">
    <source>
        <dbReference type="ARBA" id="ARBA00011883"/>
    </source>
</evidence>
<reference evidence="12 13" key="1">
    <citation type="journal article" date="2015" name="Genome Announc.">
        <title>Expanding the biotechnology potential of lactobacilli through comparative genomics of 213 strains and associated genera.</title>
        <authorList>
            <person name="Sun Z."/>
            <person name="Harris H.M."/>
            <person name="McCann A."/>
            <person name="Guo C."/>
            <person name="Argimon S."/>
            <person name="Zhang W."/>
            <person name="Yang X."/>
            <person name="Jeffery I.B."/>
            <person name="Cooney J.C."/>
            <person name="Kagawa T.F."/>
            <person name="Liu W."/>
            <person name="Song Y."/>
            <person name="Salvetti E."/>
            <person name="Wrobel A."/>
            <person name="Rasinkangas P."/>
            <person name="Parkhill J."/>
            <person name="Rea M.C."/>
            <person name="O'Sullivan O."/>
            <person name="Ritari J."/>
            <person name="Douillard F.P."/>
            <person name="Paul Ross R."/>
            <person name="Yang R."/>
            <person name="Briner A.E."/>
            <person name="Felis G.E."/>
            <person name="de Vos W.M."/>
            <person name="Barrangou R."/>
            <person name="Klaenhammer T.R."/>
            <person name="Caufield P.W."/>
            <person name="Cui Y."/>
            <person name="Zhang H."/>
            <person name="O'Toole P.W."/>
        </authorList>
    </citation>
    <scope>NUCLEOTIDE SEQUENCE [LARGE SCALE GENOMIC DNA]</scope>
    <source>
        <strain evidence="12 13">DSM 22698</strain>
    </source>
</reference>
<keyword evidence="9" id="KW-0275">Fatty acid biosynthesis</keyword>
<dbReference type="Pfam" id="PF03255">
    <property type="entry name" value="ACCA"/>
    <property type="match status" value="1"/>
</dbReference>
<dbReference type="GO" id="GO:0016743">
    <property type="term" value="F:carboxyl- or carbamoyltransferase activity"/>
    <property type="evidence" value="ECO:0007669"/>
    <property type="project" value="InterPro"/>
</dbReference>
<keyword evidence="3" id="KW-0444">Lipid biosynthesis</keyword>
<dbReference type="InterPro" id="IPR011763">
    <property type="entry name" value="COA_CT_C"/>
</dbReference>
<dbReference type="PANTHER" id="PTHR42853">
    <property type="entry name" value="ACETYL-COENZYME A CARBOXYLASE CARBOXYL TRANSFERASE SUBUNIT ALPHA"/>
    <property type="match status" value="1"/>
</dbReference>
<evidence type="ECO:0000256" key="8">
    <source>
        <dbReference type="ARBA" id="ARBA00023098"/>
    </source>
</evidence>
<dbReference type="GO" id="GO:0003989">
    <property type="term" value="F:acetyl-CoA carboxylase activity"/>
    <property type="evidence" value="ECO:0007669"/>
    <property type="project" value="InterPro"/>
</dbReference>
<dbReference type="EMBL" id="AYZK01000001">
    <property type="protein sequence ID" value="KRM87900.1"/>
    <property type="molecule type" value="Genomic_DNA"/>
</dbReference>
<dbReference type="AlphaFoldDB" id="A0A0R2CI37"/>
<gene>
    <name evidence="12" type="ORF">FD19_GL000178</name>
</gene>
<evidence type="ECO:0000256" key="4">
    <source>
        <dbReference type="ARBA" id="ARBA00022679"/>
    </source>
</evidence>
<evidence type="ECO:0000256" key="10">
    <source>
        <dbReference type="ARBA" id="ARBA00049152"/>
    </source>
</evidence>
<dbReference type="PANTHER" id="PTHR42853:SF3">
    <property type="entry name" value="ACETYL-COENZYME A CARBOXYLASE CARBOXYL TRANSFERASE SUBUNIT ALPHA, CHLOROPLASTIC"/>
    <property type="match status" value="1"/>
</dbReference>
<keyword evidence="7" id="KW-0067">ATP-binding</keyword>
<evidence type="ECO:0000256" key="7">
    <source>
        <dbReference type="ARBA" id="ARBA00022840"/>
    </source>
</evidence>
<comment type="caution">
    <text evidence="12">The sequence shown here is derived from an EMBL/GenBank/DDBJ whole genome shotgun (WGS) entry which is preliminary data.</text>
</comment>
<dbReference type="STRING" id="1423810.FD19_GL000178"/>